<dbReference type="Proteomes" id="UP000002762">
    <property type="component" value="Unassembled WGS sequence"/>
</dbReference>
<evidence type="ECO:0000313" key="5">
    <source>
        <dbReference type="EMBL" id="EJP66794.1"/>
    </source>
</evidence>
<sequence length="688" mass="75354">MVHLQRVTALWASFAALSWPVAANPVINNNVDAAQLDLKSASDQKSNLPAVWPPPQQISASSASTVRLNSHVTIVTGNATDAPTIWFSMTRTTWMKSTLPVLGWWAARAGWLKAVQAIVADAGGKATVSSQASGKGTQIYIGTVTQNEAAAAAAKALTGDSAEGLTAEGYVLGSGTYNGQPTVVLNGVDIRGTFYAAQTLRQLVNDTPSVPGVKVRDWPLMPIRGSIEGFYGIPWSHQARKDQYVFYGQHKMNTYVYTPKGDPYLRATWRELYGGEDLDQLKDLIETANANHVDFTYALSPGLDLCYTSDADFNATVSKFEQLRKLGVSSFYIALDDIPLKFHCDSDKKKFPDNGDWHWIADAQTYYLNRVQKEYIKTHHGLTDLETVPTNYAGSAPDPYKGEFGKQLDKDIRVQWTGEGVFSDKITVESVVRADSTYVTDKLFIWDNFPVNDGKPFRLFLNPLTGRAPDLYKHMIGFTSNPMVQSYASMIALGNYGDYSWNSPAYDAKKSWAAVVQALAGKNESVHAALAAFVDVNQNWPYRNSTESAPQLSKDIDDFWAARESDKNQSSSALADRLKLIASIPDVLPGMAMKPFPTEVAPWSTVAMQWAKASQHMTFMLAAIDVGDESKADDEYKAAQGWVERTKAKTVDSLSDAGKVVPNSITPTTGDGVFDAFIANATAIYKGQ</sequence>
<evidence type="ECO:0000256" key="3">
    <source>
        <dbReference type="SAM" id="SignalP"/>
    </source>
</evidence>
<organism evidence="5 6">
    <name type="scientific">Beauveria bassiana (strain ARSEF 2860)</name>
    <name type="common">White muscardine disease fungus</name>
    <name type="synonym">Tritirachium shiotae</name>
    <dbReference type="NCBI Taxonomy" id="655819"/>
    <lineage>
        <taxon>Eukaryota</taxon>
        <taxon>Fungi</taxon>
        <taxon>Dikarya</taxon>
        <taxon>Ascomycota</taxon>
        <taxon>Pezizomycotina</taxon>
        <taxon>Sordariomycetes</taxon>
        <taxon>Hypocreomycetidae</taxon>
        <taxon>Hypocreales</taxon>
        <taxon>Cordycipitaceae</taxon>
        <taxon>Beauveria</taxon>
    </lineage>
</organism>
<feature type="chain" id="PRO_5003780190" evidence="3">
    <location>
        <begin position="24"/>
        <end position="688"/>
    </location>
</feature>
<dbReference type="PANTHER" id="PTHR13170">
    <property type="entry name" value="O-GLCNACASE"/>
    <property type="match status" value="1"/>
</dbReference>
<dbReference type="InterPro" id="IPR029018">
    <property type="entry name" value="Hex-like_dom2"/>
</dbReference>
<dbReference type="SUPFAM" id="SSF51445">
    <property type="entry name" value="(Trans)glycosidases"/>
    <property type="match status" value="1"/>
</dbReference>
<dbReference type="Pfam" id="PF07555">
    <property type="entry name" value="NAGidase"/>
    <property type="match status" value="1"/>
</dbReference>
<proteinExistence type="predicted"/>
<dbReference type="InterPro" id="IPR051822">
    <property type="entry name" value="Glycosyl_Hydrolase_84"/>
</dbReference>
<dbReference type="Gene3D" id="1.20.58.460">
    <property type="entry name" value="Hyaluronidase post-catalytic domain-like"/>
    <property type="match status" value="1"/>
</dbReference>
<gene>
    <name evidence="5" type="ORF">BBA_04087</name>
</gene>
<dbReference type="OrthoDB" id="9975416at2759"/>
<evidence type="ECO:0000256" key="2">
    <source>
        <dbReference type="ARBA" id="ARBA00023295"/>
    </source>
</evidence>
<keyword evidence="3" id="KW-0732">Signal</keyword>
<dbReference type="PANTHER" id="PTHR13170:SF16">
    <property type="entry name" value="PROTEIN O-GLCNACASE"/>
    <property type="match status" value="1"/>
</dbReference>
<dbReference type="EMBL" id="JH725158">
    <property type="protein sequence ID" value="EJP66794.1"/>
    <property type="molecule type" value="Genomic_DNA"/>
</dbReference>
<dbReference type="Gene3D" id="3.20.20.80">
    <property type="entry name" value="Glycosidases"/>
    <property type="match status" value="1"/>
</dbReference>
<keyword evidence="2" id="KW-0326">Glycosidase</keyword>
<reference evidence="5 6" key="1">
    <citation type="journal article" date="2012" name="Sci. Rep.">
        <title>Genomic perspectives on the evolution of fungal entomopathogenicity in Beauveria bassiana.</title>
        <authorList>
            <person name="Xiao G."/>
            <person name="Ying S.H."/>
            <person name="Zheng P."/>
            <person name="Wang Z.L."/>
            <person name="Zhang S."/>
            <person name="Xie X.Q."/>
            <person name="Shang Y."/>
            <person name="St Leger R.J."/>
            <person name="Zhao G.P."/>
            <person name="Wang C."/>
            <person name="Feng M.G."/>
        </authorList>
    </citation>
    <scope>NUCLEOTIDE SEQUENCE [LARGE SCALE GENOMIC DNA]</scope>
    <source>
        <strain evidence="5 6">ARSEF 2860</strain>
    </source>
</reference>
<accession>J4KP41</accession>
<dbReference type="InterPro" id="IPR015882">
    <property type="entry name" value="HEX_bac_N"/>
</dbReference>
<feature type="signal peptide" evidence="3">
    <location>
        <begin position="1"/>
        <end position="23"/>
    </location>
</feature>
<dbReference type="STRING" id="655819.J4KP41"/>
<evidence type="ECO:0000256" key="1">
    <source>
        <dbReference type="ARBA" id="ARBA00022801"/>
    </source>
</evidence>
<dbReference type="PROSITE" id="PS52009">
    <property type="entry name" value="GH84"/>
    <property type="match status" value="1"/>
</dbReference>
<keyword evidence="1" id="KW-0378">Hydrolase</keyword>
<dbReference type="InParanoid" id="J4KP41"/>
<dbReference type="GO" id="GO:1901135">
    <property type="term" value="P:carbohydrate derivative metabolic process"/>
    <property type="evidence" value="ECO:0007669"/>
    <property type="project" value="UniProtKB-ARBA"/>
</dbReference>
<dbReference type="RefSeq" id="XP_008597406.1">
    <property type="nucleotide sequence ID" value="XM_008599184.1"/>
</dbReference>
<dbReference type="GeneID" id="19887099"/>
<evidence type="ECO:0000313" key="6">
    <source>
        <dbReference type="Proteomes" id="UP000002762"/>
    </source>
</evidence>
<keyword evidence="6" id="KW-1185">Reference proteome</keyword>
<protein>
    <submittedName>
        <fullName evidence="5">F5/8 type C domain protein</fullName>
    </submittedName>
</protein>
<dbReference type="HOGENOM" id="CLU_001501_3_1_1"/>
<dbReference type="Gene3D" id="3.30.379.10">
    <property type="entry name" value="Chitobiase/beta-hexosaminidase domain 2-like"/>
    <property type="match status" value="1"/>
</dbReference>
<dbReference type="SUPFAM" id="SSF55545">
    <property type="entry name" value="beta-N-acetylhexosaminidase-like domain"/>
    <property type="match status" value="1"/>
</dbReference>
<dbReference type="GO" id="GO:0015929">
    <property type="term" value="F:hexosaminidase activity"/>
    <property type="evidence" value="ECO:0007669"/>
    <property type="project" value="UniProtKB-ARBA"/>
</dbReference>
<evidence type="ECO:0000259" key="4">
    <source>
        <dbReference type="PROSITE" id="PS52009"/>
    </source>
</evidence>
<dbReference type="InterPro" id="IPR011496">
    <property type="entry name" value="O-GlcNAcase_cat"/>
</dbReference>
<feature type="domain" description="GH84" evidence="4">
    <location>
        <begin position="222"/>
        <end position="504"/>
    </location>
</feature>
<name>J4KP41_BEAB2</name>
<dbReference type="InterPro" id="IPR017853">
    <property type="entry name" value="GH"/>
</dbReference>
<dbReference type="Pfam" id="PF02838">
    <property type="entry name" value="Glyco_hydro_20b"/>
    <property type="match status" value="1"/>
</dbReference>
<dbReference type="AlphaFoldDB" id="J4KP41"/>